<evidence type="ECO:0000313" key="2">
    <source>
        <dbReference type="Proteomes" id="UP000006729"/>
    </source>
</evidence>
<organism evidence="1 2">
    <name type="scientific">Populus trichocarpa</name>
    <name type="common">Western balsam poplar</name>
    <name type="synonym">Populus balsamifera subsp. trichocarpa</name>
    <dbReference type="NCBI Taxonomy" id="3694"/>
    <lineage>
        <taxon>Eukaryota</taxon>
        <taxon>Viridiplantae</taxon>
        <taxon>Streptophyta</taxon>
        <taxon>Embryophyta</taxon>
        <taxon>Tracheophyta</taxon>
        <taxon>Spermatophyta</taxon>
        <taxon>Magnoliopsida</taxon>
        <taxon>eudicotyledons</taxon>
        <taxon>Gunneridae</taxon>
        <taxon>Pentapetalae</taxon>
        <taxon>rosids</taxon>
        <taxon>fabids</taxon>
        <taxon>Malpighiales</taxon>
        <taxon>Salicaceae</taxon>
        <taxon>Saliceae</taxon>
        <taxon>Populus</taxon>
    </lineage>
</organism>
<dbReference type="AlphaFoldDB" id="A0A2K1XCA0"/>
<reference evidence="1 2" key="1">
    <citation type="journal article" date="2006" name="Science">
        <title>The genome of black cottonwood, Populus trichocarpa (Torr. &amp; Gray).</title>
        <authorList>
            <person name="Tuskan G.A."/>
            <person name="Difazio S."/>
            <person name="Jansson S."/>
            <person name="Bohlmann J."/>
            <person name="Grigoriev I."/>
            <person name="Hellsten U."/>
            <person name="Putnam N."/>
            <person name="Ralph S."/>
            <person name="Rombauts S."/>
            <person name="Salamov A."/>
            <person name="Schein J."/>
            <person name="Sterck L."/>
            <person name="Aerts A."/>
            <person name="Bhalerao R.R."/>
            <person name="Bhalerao R.P."/>
            <person name="Blaudez D."/>
            <person name="Boerjan W."/>
            <person name="Brun A."/>
            <person name="Brunner A."/>
            <person name="Busov V."/>
            <person name="Campbell M."/>
            <person name="Carlson J."/>
            <person name="Chalot M."/>
            <person name="Chapman J."/>
            <person name="Chen G.L."/>
            <person name="Cooper D."/>
            <person name="Coutinho P.M."/>
            <person name="Couturier J."/>
            <person name="Covert S."/>
            <person name="Cronk Q."/>
            <person name="Cunningham R."/>
            <person name="Davis J."/>
            <person name="Degroeve S."/>
            <person name="Dejardin A."/>
            <person name="Depamphilis C."/>
            <person name="Detter J."/>
            <person name="Dirks B."/>
            <person name="Dubchak I."/>
            <person name="Duplessis S."/>
            <person name="Ehlting J."/>
            <person name="Ellis B."/>
            <person name="Gendler K."/>
            <person name="Goodstein D."/>
            <person name="Gribskov M."/>
            <person name="Grimwood J."/>
            <person name="Groover A."/>
            <person name="Gunter L."/>
            <person name="Hamberger B."/>
            <person name="Heinze B."/>
            <person name="Helariutta Y."/>
            <person name="Henrissat B."/>
            <person name="Holligan D."/>
            <person name="Holt R."/>
            <person name="Huang W."/>
            <person name="Islam-Faridi N."/>
            <person name="Jones S."/>
            <person name="Jones-Rhoades M."/>
            <person name="Jorgensen R."/>
            <person name="Joshi C."/>
            <person name="Kangasjarvi J."/>
            <person name="Karlsson J."/>
            <person name="Kelleher C."/>
            <person name="Kirkpatrick R."/>
            <person name="Kirst M."/>
            <person name="Kohler A."/>
            <person name="Kalluri U."/>
            <person name="Larimer F."/>
            <person name="Leebens-Mack J."/>
            <person name="Leple J.C."/>
            <person name="Locascio P."/>
            <person name="Lou Y."/>
            <person name="Lucas S."/>
            <person name="Martin F."/>
            <person name="Montanini B."/>
            <person name="Napoli C."/>
            <person name="Nelson D.R."/>
            <person name="Nelson C."/>
            <person name="Nieminen K."/>
            <person name="Nilsson O."/>
            <person name="Pereda V."/>
            <person name="Peter G."/>
            <person name="Philippe R."/>
            <person name="Pilate G."/>
            <person name="Poliakov A."/>
            <person name="Razumovskaya J."/>
            <person name="Richardson P."/>
            <person name="Rinaldi C."/>
            <person name="Ritland K."/>
            <person name="Rouze P."/>
            <person name="Ryaboy D."/>
            <person name="Schmutz J."/>
            <person name="Schrader J."/>
            <person name="Segerman B."/>
            <person name="Shin H."/>
            <person name="Siddiqui A."/>
            <person name="Sterky F."/>
            <person name="Terry A."/>
            <person name="Tsai C.J."/>
            <person name="Uberbacher E."/>
            <person name="Unneberg P."/>
            <person name="Vahala J."/>
            <person name="Wall K."/>
            <person name="Wessler S."/>
            <person name="Yang G."/>
            <person name="Yin T."/>
            <person name="Douglas C."/>
            <person name="Marra M."/>
            <person name="Sandberg G."/>
            <person name="Van de Peer Y."/>
            <person name="Rokhsar D."/>
        </authorList>
    </citation>
    <scope>NUCLEOTIDE SEQUENCE [LARGE SCALE GENOMIC DNA]</scope>
    <source>
        <strain evidence="2">cv. Nisqually</strain>
    </source>
</reference>
<sequence length="88" mass="9626">MFSMNNIKLHVVVNALRLIVKTAIAKNRRVLLLHKLGLPPCFPVTEMIPQNKSPSNCKTFNLIGEEAEGMMDTAGCRARNQGYSGVGA</sequence>
<accession>A0A2K1XCA0</accession>
<evidence type="ECO:0000313" key="1">
    <source>
        <dbReference type="EMBL" id="PNS98402.1"/>
    </source>
</evidence>
<dbReference type="EMBL" id="CM009305">
    <property type="protein sequence ID" value="PNS98402.1"/>
    <property type="molecule type" value="Genomic_DNA"/>
</dbReference>
<protein>
    <submittedName>
        <fullName evidence="1">Uncharacterized protein</fullName>
    </submittedName>
</protein>
<proteinExistence type="predicted"/>
<name>A0A2K1XCA0_POPTR</name>
<keyword evidence="2" id="KW-1185">Reference proteome</keyword>
<gene>
    <name evidence="1" type="ORF">POPTR_016G075100</name>
</gene>
<dbReference type="Proteomes" id="UP000006729">
    <property type="component" value="Chromosome 16"/>
</dbReference>
<dbReference type="InParanoid" id="A0A2K1XCA0"/>